<proteinExistence type="inferred from homology"/>
<keyword evidence="7" id="KW-0317">Glutathione biosynthesis</keyword>
<keyword evidence="7 9" id="KW-0808">Transferase</keyword>
<dbReference type="EC" id="2.3.2.2" evidence="7"/>
<dbReference type="GO" id="GO:0103068">
    <property type="term" value="F:leukotriene C4 gamma-glutamyl transferase activity"/>
    <property type="evidence" value="ECO:0007669"/>
    <property type="project" value="UniProtKB-EC"/>
</dbReference>
<evidence type="ECO:0000256" key="2">
    <source>
        <dbReference type="ARBA" id="ARBA00001089"/>
    </source>
</evidence>
<keyword evidence="7" id="KW-0865">Zymogen</keyword>
<feature type="binding site" evidence="6">
    <location>
        <begin position="446"/>
        <end position="447"/>
    </location>
    <ligand>
        <name>L-glutamate</name>
        <dbReference type="ChEBI" id="CHEBI:29985"/>
    </ligand>
</feature>
<keyword evidence="10" id="KW-1185">Reference proteome</keyword>
<dbReference type="OrthoDB" id="9781342at2"/>
<accession>A0A4Q2RFG7</accession>
<dbReference type="GO" id="GO:0006750">
    <property type="term" value="P:glutathione biosynthetic process"/>
    <property type="evidence" value="ECO:0007669"/>
    <property type="project" value="UniProtKB-KW"/>
</dbReference>
<reference evidence="9 10" key="2">
    <citation type="submission" date="2019-02" db="EMBL/GenBank/DDBJ databases">
        <title>'Lichenibacterium ramalinii' gen. nov. sp. nov., 'Lichenibacterium minor' gen. nov. sp. nov.</title>
        <authorList>
            <person name="Pankratov T."/>
        </authorList>
    </citation>
    <scope>NUCLEOTIDE SEQUENCE [LARGE SCALE GENOMIC DNA]</scope>
    <source>
        <strain evidence="9 10">RmlP001</strain>
    </source>
</reference>
<dbReference type="PANTHER" id="PTHR43199">
    <property type="entry name" value="GLUTATHIONE HYDROLASE"/>
    <property type="match status" value="1"/>
</dbReference>
<comment type="similarity">
    <text evidence="7">Belongs to the gamma-glutamyltransferase family.</text>
</comment>
<comment type="catalytic activity">
    <reaction evidence="2 7">
        <text>glutathione + H2O = L-cysteinylglycine + L-glutamate</text>
        <dbReference type="Rhea" id="RHEA:28807"/>
        <dbReference type="ChEBI" id="CHEBI:15377"/>
        <dbReference type="ChEBI" id="CHEBI:29985"/>
        <dbReference type="ChEBI" id="CHEBI:57925"/>
        <dbReference type="ChEBI" id="CHEBI:61694"/>
        <dbReference type="EC" id="3.4.19.13"/>
    </reaction>
</comment>
<keyword evidence="8" id="KW-0732">Signal</keyword>
<dbReference type="NCBIfam" id="TIGR00066">
    <property type="entry name" value="g_glut_trans"/>
    <property type="match status" value="1"/>
</dbReference>
<dbReference type="Gene3D" id="3.60.20.40">
    <property type="match status" value="1"/>
</dbReference>
<feature type="active site" description="Nucleophile" evidence="5">
    <location>
        <position position="375"/>
    </location>
</feature>
<evidence type="ECO:0000313" key="9">
    <source>
        <dbReference type="EMBL" id="RYB06009.1"/>
    </source>
</evidence>
<gene>
    <name evidence="9" type="primary">ggt</name>
    <name evidence="9" type="ORF">D3272_07385</name>
</gene>
<organism evidence="9 10">
    <name type="scientific">Lichenibacterium ramalinae</name>
    <dbReference type="NCBI Taxonomy" id="2316527"/>
    <lineage>
        <taxon>Bacteria</taxon>
        <taxon>Pseudomonadati</taxon>
        <taxon>Pseudomonadota</taxon>
        <taxon>Alphaproteobacteria</taxon>
        <taxon>Hyphomicrobiales</taxon>
        <taxon>Lichenihabitantaceae</taxon>
        <taxon>Lichenibacterium</taxon>
    </lineage>
</organism>
<comment type="catalytic activity">
    <reaction evidence="4 7">
        <text>an N-terminal (5-L-glutamyl)-[peptide] + an alpha-amino acid = 5-L-glutamyl amino acid + an N-terminal L-alpha-aminoacyl-[peptide]</text>
        <dbReference type="Rhea" id="RHEA:23904"/>
        <dbReference type="Rhea" id="RHEA-COMP:9780"/>
        <dbReference type="Rhea" id="RHEA-COMP:9795"/>
        <dbReference type="ChEBI" id="CHEBI:77644"/>
        <dbReference type="ChEBI" id="CHEBI:78597"/>
        <dbReference type="ChEBI" id="CHEBI:78599"/>
        <dbReference type="ChEBI" id="CHEBI:78608"/>
        <dbReference type="EC" id="2.3.2.2"/>
    </reaction>
</comment>
<comment type="PTM">
    <text evidence="7">Cleaved by autocatalysis into a large and a small subunit.</text>
</comment>
<evidence type="ECO:0000313" key="10">
    <source>
        <dbReference type="Proteomes" id="UP000289411"/>
    </source>
</evidence>
<sequence>MRRPLALALAVLAALPAVASPAAAAAPAPVGADHGMVVTAQHLASEVGAQVLKDGGNVVDAAVAVGYALAVVFPAAGNLGGGGFMNIRFADGRAAFVDMREKAPAAATATMFQDASGAVVKGRSTDTWLAVGVPGTVAGLEWARDHYGTKPRAALVAPAIRLARDGFVLAPADTSLLQLGAPDFAADPATAAIFTHGGKPYAVGERLVQANLAATLEAIAAGGADAFYRGDVGRAIAEASRAGGGIITAADMAGYRVRELAPVRCSYRGYDIQSAPPPSAGGVAICEVLQILEGYDLSAMGYHSAAELHVMVEAMRRAYRDRQGLGDPDFVKNDIAKLVDRDYAARLRAGIDAVQATPSAALEAPPPPKPEGQQTTQFSIADGAGNAVSVTYTLNSWFGLRRVAGGTGVLMNNEMDDFAAKSGASNQFGLVGSDANAVAPGKTPISSMSPTILTRDGKLAMVIGSPGGSRIITITLEAIVNVVDHGMTVSEAIDAPRFHMQWMPDVVETEPYALSADTRRLLEASGYTFREKAPWGQAAGITTDLFGEDGGGNGLAIPYLAKPPKPYRLYGADDDRDPVGSAAGY</sequence>
<dbReference type="UniPathway" id="UPA00204"/>
<dbReference type="RefSeq" id="WP_129218518.1">
    <property type="nucleotide sequence ID" value="NZ_QYBC01000005.1"/>
</dbReference>
<feature type="binding site" evidence="6">
    <location>
        <position position="417"/>
    </location>
    <ligand>
        <name>L-glutamate</name>
        <dbReference type="ChEBI" id="CHEBI:29985"/>
    </ligand>
</feature>
<dbReference type="EC" id="3.4.19.13" evidence="7"/>
<dbReference type="InterPro" id="IPR000101">
    <property type="entry name" value="GGT_peptidase"/>
</dbReference>
<keyword evidence="3 7" id="KW-0012">Acyltransferase</keyword>
<evidence type="ECO:0000256" key="5">
    <source>
        <dbReference type="PIRSR" id="PIRSR600101-1"/>
    </source>
</evidence>
<dbReference type="AlphaFoldDB" id="A0A4Q2RFG7"/>
<evidence type="ECO:0000256" key="8">
    <source>
        <dbReference type="SAM" id="SignalP"/>
    </source>
</evidence>
<dbReference type="Proteomes" id="UP000289411">
    <property type="component" value="Unassembled WGS sequence"/>
</dbReference>
<feature type="binding site" evidence="6">
    <location>
        <begin position="393"/>
        <end position="395"/>
    </location>
    <ligand>
        <name>L-glutamate</name>
        <dbReference type="ChEBI" id="CHEBI:29985"/>
    </ligand>
</feature>
<evidence type="ECO:0000256" key="3">
    <source>
        <dbReference type="ARBA" id="ARBA00023315"/>
    </source>
</evidence>
<protein>
    <recommendedName>
        <fullName evidence="7">Glutathione hydrolase proenzyme</fullName>
        <ecNumber evidence="7">2.3.2.2</ecNumber>
        <ecNumber evidence="7">3.4.19.13</ecNumber>
    </recommendedName>
    <component>
        <recommendedName>
            <fullName evidence="7">Glutathione hydrolase large chain</fullName>
        </recommendedName>
    </component>
    <component>
        <recommendedName>
            <fullName evidence="7">Glutathione hydrolase small chain</fullName>
        </recommendedName>
    </component>
</protein>
<dbReference type="Gene3D" id="1.10.246.130">
    <property type="match status" value="1"/>
</dbReference>
<feature type="chain" id="PRO_5020863275" description="Glutathione hydrolase proenzyme" evidence="8">
    <location>
        <begin position="20"/>
        <end position="585"/>
    </location>
</feature>
<comment type="catalytic activity">
    <reaction evidence="1 7">
        <text>an S-substituted glutathione + H2O = an S-substituted L-cysteinylglycine + L-glutamate</text>
        <dbReference type="Rhea" id="RHEA:59468"/>
        <dbReference type="ChEBI" id="CHEBI:15377"/>
        <dbReference type="ChEBI" id="CHEBI:29985"/>
        <dbReference type="ChEBI" id="CHEBI:90779"/>
        <dbReference type="ChEBI" id="CHEBI:143103"/>
        <dbReference type="EC" id="3.4.19.13"/>
    </reaction>
</comment>
<feature type="signal peptide" evidence="8">
    <location>
        <begin position="1"/>
        <end position="19"/>
    </location>
</feature>
<keyword evidence="7" id="KW-0378">Hydrolase</keyword>
<feature type="binding site" evidence="6">
    <location>
        <position position="100"/>
    </location>
    <ligand>
        <name>L-glutamate</name>
        <dbReference type="ChEBI" id="CHEBI:29985"/>
    </ligand>
</feature>
<feature type="binding site" evidence="6">
    <location>
        <position position="468"/>
    </location>
    <ligand>
        <name>L-glutamate</name>
        <dbReference type="ChEBI" id="CHEBI:29985"/>
    </ligand>
</feature>
<dbReference type="InterPro" id="IPR029055">
    <property type="entry name" value="Ntn_hydrolases_N"/>
</dbReference>
<evidence type="ECO:0000256" key="4">
    <source>
        <dbReference type="ARBA" id="ARBA00047417"/>
    </source>
</evidence>
<evidence type="ECO:0000256" key="6">
    <source>
        <dbReference type="PIRSR" id="PIRSR600101-2"/>
    </source>
</evidence>
<evidence type="ECO:0000256" key="1">
    <source>
        <dbReference type="ARBA" id="ARBA00001049"/>
    </source>
</evidence>
<comment type="caution">
    <text evidence="9">The sequence shown here is derived from an EMBL/GenBank/DDBJ whole genome shotgun (WGS) entry which is preliminary data.</text>
</comment>
<dbReference type="GO" id="GO:0036374">
    <property type="term" value="F:glutathione hydrolase activity"/>
    <property type="evidence" value="ECO:0007669"/>
    <property type="project" value="UniProtKB-UniRule"/>
</dbReference>
<evidence type="ECO:0000256" key="7">
    <source>
        <dbReference type="RuleBase" id="RU368036"/>
    </source>
</evidence>
<dbReference type="PRINTS" id="PR01210">
    <property type="entry name" value="GGTRANSPTASE"/>
</dbReference>
<reference evidence="9 10" key="1">
    <citation type="submission" date="2018-09" db="EMBL/GenBank/DDBJ databases">
        <authorList>
            <person name="Grouzdev D.S."/>
            <person name="Krutkina M.S."/>
        </authorList>
    </citation>
    <scope>NUCLEOTIDE SEQUENCE [LARGE SCALE GENOMIC DNA]</scope>
    <source>
        <strain evidence="9 10">RmlP001</strain>
    </source>
</reference>
<comment type="pathway">
    <text evidence="7">Sulfur metabolism; glutathione metabolism.</text>
</comment>
<dbReference type="SUPFAM" id="SSF56235">
    <property type="entry name" value="N-terminal nucleophile aminohydrolases (Ntn hydrolases)"/>
    <property type="match status" value="1"/>
</dbReference>
<dbReference type="InterPro" id="IPR051792">
    <property type="entry name" value="GGT_bact"/>
</dbReference>
<comment type="subunit">
    <text evidence="7">This enzyme consists of two polypeptide chains, which are synthesized in precursor form from a single polypeptide.</text>
</comment>
<dbReference type="InterPro" id="IPR043138">
    <property type="entry name" value="GGT_lsub"/>
</dbReference>
<dbReference type="Pfam" id="PF01019">
    <property type="entry name" value="G_glu_transpept"/>
    <property type="match status" value="1"/>
</dbReference>
<dbReference type="PANTHER" id="PTHR43199:SF6">
    <property type="entry name" value="GLUTATHIONE HYDROLASE PROENZYME"/>
    <property type="match status" value="1"/>
</dbReference>
<dbReference type="GO" id="GO:0006751">
    <property type="term" value="P:glutathione catabolic process"/>
    <property type="evidence" value="ECO:0007669"/>
    <property type="project" value="UniProtKB-UniRule"/>
</dbReference>
<dbReference type="EMBL" id="QYBC01000005">
    <property type="protein sequence ID" value="RYB06009.1"/>
    <property type="molecule type" value="Genomic_DNA"/>
</dbReference>
<dbReference type="InterPro" id="IPR043137">
    <property type="entry name" value="GGT_ssub_C"/>
</dbReference>
<name>A0A4Q2RFG7_9HYPH</name>